<evidence type="ECO:0000313" key="3">
    <source>
        <dbReference type="EMBL" id="GGE32957.1"/>
    </source>
</evidence>
<feature type="transmembrane region" description="Helical" evidence="2">
    <location>
        <begin position="12"/>
        <end position="32"/>
    </location>
</feature>
<sequence>MKLFSGMFQKAGAKIIYLFVLIALIVGGWLFMTRNANQTKINSTVVSAKLEAAKELTTAKYIYTDVEEYNNTQKLFGTLDIPFLTSKHLMISFNGIIHAGIDLKDIKVDAHGKNIAIQLPKPKILSHELDEESIKYYDQSSGLFNPITIEDSTKAKKELKENIEEKAIENGLLTEATESAKKSITELLTFDDTIKQEYTITFP</sequence>
<comment type="caution">
    <text evidence="3">The sequence shown here is derived from an EMBL/GenBank/DDBJ whole genome shotgun (WGS) entry which is preliminary data.</text>
</comment>
<dbReference type="Pfam" id="PF14014">
    <property type="entry name" value="DUF4230"/>
    <property type="match status" value="1"/>
</dbReference>
<gene>
    <name evidence="3" type="ORF">GCM10011510_12890</name>
</gene>
<accession>A0A917A9E4</accession>
<feature type="coiled-coil region" evidence="1">
    <location>
        <begin position="149"/>
        <end position="176"/>
    </location>
</feature>
<organism evidence="3 4">
    <name type="scientific">Streptococcus himalayensis</name>
    <dbReference type="NCBI Taxonomy" id="1888195"/>
    <lineage>
        <taxon>Bacteria</taxon>
        <taxon>Bacillati</taxon>
        <taxon>Bacillota</taxon>
        <taxon>Bacilli</taxon>
        <taxon>Lactobacillales</taxon>
        <taxon>Streptococcaceae</taxon>
        <taxon>Streptococcus</taxon>
    </lineage>
</organism>
<keyword evidence="2" id="KW-0812">Transmembrane</keyword>
<dbReference type="EMBL" id="BMJN01000020">
    <property type="protein sequence ID" value="GGE32957.1"/>
    <property type="molecule type" value="Genomic_DNA"/>
</dbReference>
<protein>
    <recommendedName>
        <fullName evidence="5">DUF4230 domain-containing protein</fullName>
    </recommendedName>
</protein>
<evidence type="ECO:0008006" key="5">
    <source>
        <dbReference type="Google" id="ProtNLM"/>
    </source>
</evidence>
<keyword evidence="4" id="KW-1185">Reference proteome</keyword>
<evidence type="ECO:0000256" key="2">
    <source>
        <dbReference type="SAM" id="Phobius"/>
    </source>
</evidence>
<name>A0A917A9E4_9STRE</name>
<dbReference type="Proteomes" id="UP000660801">
    <property type="component" value="Unassembled WGS sequence"/>
</dbReference>
<dbReference type="OrthoDB" id="359931at2"/>
<proteinExistence type="predicted"/>
<evidence type="ECO:0000256" key="1">
    <source>
        <dbReference type="SAM" id="Coils"/>
    </source>
</evidence>
<dbReference type="AlphaFoldDB" id="A0A917A9E4"/>
<evidence type="ECO:0000313" key="4">
    <source>
        <dbReference type="Proteomes" id="UP000660801"/>
    </source>
</evidence>
<dbReference type="RefSeq" id="WP_068989903.1">
    <property type="nucleotide sequence ID" value="NZ_BMJN01000020.1"/>
</dbReference>
<reference evidence="3" key="1">
    <citation type="journal article" date="2014" name="Int. J. Syst. Evol. Microbiol.">
        <title>Complete genome sequence of Corynebacterium casei LMG S-19264T (=DSM 44701T), isolated from a smear-ripened cheese.</title>
        <authorList>
            <consortium name="US DOE Joint Genome Institute (JGI-PGF)"/>
            <person name="Walter F."/>
            <person name="Albersmeier A."/>
            <person name="Kalinowski J."/>
            <person name="Ruckert C."/>
        </authorList>
    </citation>
    <scope>NUCLEOTIDE SEQUENCE</scope>
    <source>
        <strain evidence="3">CGMCC 1.15533</strain>
    </source>
</reference>
<keyword evidence="2" id="KW-1133">Transmembrane helix</keyword>
<keyword evidence="2" id="KW-0472">Membrane</keyword>
<dbReference type="InterPro" id="IPR025324">
    <property type="entry name" value="DUF4230"/>
</dbReference>
<reference evidence="3" key="2">
    <citation type="submission" date="2020-09" db="EMBL/GenBank/DDBJ databases">
        <authorList>
            <person name="Sun Q."/>
            <person name="Zhou Y."/>
        </authorList>
    </citation>
    <scope>NUCLEOTIDE SEQUENCE</scope>
    <source>
        <strain evidence="3">CGMCC 1.15533</strain>
    </source>
</reference>
<keyword evidence="1" id="KW-0175">Coiled coil</keyword>